<dbReference type="AlphaFoldDB" id="V4CKD1"/>
<evidence type="ECO:0000313" key="3">
    <source>
        <dbReference type="Proteomes" id="UP000030746"/>
    </source>
</evidence>
<evidence type="ECO:0000256" key="1">
    <source>
        <dbReference type="SAM" id="MobiDB-lite"/>
    </source>
</evidence>
<evidence type="ECO:0000313" key="2">
    <source>
        <dbReference type="EMBL" id="ESP02700.1"/>
    </source>
</evidence>
<accession>V4CKD1</accession>
<feature type="compositionally biased region" description="Low complexity" evidence="1">
    <location>
        <begin position="142"/>
        <end position="155"/>
    </location>
</feature>
<dbReference type="EMBL" id="KB200130">
    <property type="protein sequence ID" value="ESP02700.1"/>
    <property type="molecule type" value="Genomic_DNA"/>
</dbReference>
<dbReference type="HOGENOM" id="CLU_1112378_0_0_1"/>
<dbReference type="Proteomes" id="UP000030746">
    <property type="component" value="Unassembled WGS sequence"/>
</dbReference>
<reference evidence="2 3" key="1">
    <citation type="journal article" date="2013" name="Nature">
        <title>Insights into bilaterian evolution from three spiralian genomes.</title>
        <authorList>
            <person name="Simakov O."/>
            <person name="Marletaz F."/>
            <person name="Cho S.J."/>
            <person name="Edsinger-Gonzales E."/>
            <person name="Havlak P."/>
            <person name="Hellsten U."/>
            <person name="Kuo D.H."/>
            <person name="Larsson T."/>
            <person name="Lv J."/>
            <person name="Arendt D."/>
            <person name="Savage R."/>
            <person name="Osoegawa K."/>
            <person name="de Jong P."/>
            <person name="Grimwood J."/>
            <person name="Chapman J.A."/>
            <person name="Shapiro H."/>
            <person name="Aerts A."/>
            <person name="Otillar R.P."/>
            <person name="Terry A.Y."/>
            <person name="Boore J.L."/>
            <person name="Grigoriev I.V."/>
            <person name="Lindberg D.R."/>
            <person name="Seaver E.C."/>
            <person name="Weisblat D.A."/>
            <person name="Putnam N.H."/>
            <person name="Rokhsar D.S."/>
        </authorList>
    </citation>
    <scope>NUCLEOTIDE SEQUENCE [LARGE SCALE GENOMIC DNA]</scope>
</reference>
<dbReference type="RefSeq" id="XP_009046584.1">
    <property type="nucleotide sequence ID" value="XM_009048336.1"/>
</dbReference>
<keyword evidence="3" id="KW-1185">Reference proteome</keyword>
<name>V4CKD1_LOTGI</name>
<proteinExistence type="predicted"/>
<feature type="region of interest" description="Disordered" evidence="1">
    <location>
        <begin position="120"/>
        <end position="155"/>
    </location>
</feature>
<organism evidence="2 3">
    <name type="scientific">Lottia gigantea</name>
    <name type="common">Giant owl limpet</name>
    <dbReference type="NCBI Taxonomy" id="225164"/>
    <lineage>
        <taxon>Eukaryota</taxon>
        <taxon>Metazoa</taxon>
        <taxon>Spiralia</taxon>
        <taxon>Lophotrochozoa</taxon>
        <taxon>Mollusca</taxon>
        <taxon>Gastropoda</taxon>
        <taxon>Patellogastropoda</taxon>
        <taxon>Lottioidea</taxon>
        <taxon>Lottiidae</taxon>
        <taxon>Lottia</taxon>
    </lineage>
</organism>
<gene>
    <name evidence="2" type="ORF">LOTGIDRAFT_171775</name>
</gene>
<sequence length="200" mass="22090">MIGWIKKRCNRRRSDSFGGKLKECGKGIKEVESDRPLYFALENKVGTCVEENNHYEEVEITCPLCRRTGPSGPYSCLEGSTARGCSEALCVLPIPSCVNLTIKLERRYSGASGYCQRPLPEIPGNGNEEASSSEDECYGYESMGSDSGISSDGGSDCQVYNQYESVLGGHDSRYIQQAISDDSDYEEIDNLPKFYQNPTV</sequence>
<dbReference type="KEGG" id="lgi:LOTGIDRAFT_171775"/>
<dbReference type="GeneID" id="20241899"/>
<dbReference type="CTD" id="20241899"/>
<protein>
    <submittedName>
        <fullName evidence="2">Uncharacterized protein</fullName>
    </submittedName>
</protein>